<reference evidence="4 5" key="2">
    <citation type="submission" date="2020-07" db="EMBL/GenBank/DDBJ databases">
        <title>Genome assembly of wild tea tree DASZ reveals pedigree and selection history of tea varieties.</title>
        <authorList>
            <person name="Zhang W."/>
        </authorList>
    </citation>
    <scope>NUCLEOTIDE SEQUENCE [LARGE SCALE GENOMIC DNA]</scope>
    <source>
        <strain evidence="5">cv. G240</strain>
        <tissue evidence="4">Leaf</tissue>
    </source>
</reference>
<dbReference type="PANTHER" id="PTHR48062:SF21">
    <property type="entry name" value="RECEPTOR-LIKE PROTEIN 12"/>
    <property type="match status" value="1"/>
</dbReference>
<organism evidence="4 5">
    <name type="scientific">Camellia sinensis</name>
    <name type="common">Tea plant</name>
    <name type="synonym">Thea sinensis</name>
    <dbReference type="NCBI Taxonomy" id="4442"/>
    <lineage>
        <taxon>Eukaryota</taxon>
        <taxon>Viridiplantae</taxon>
        <taxon>Streptophyta</taxon>
        <taxon>Embryophyta</taxon>
        <taxon>Tracheophyta</taxon>
        <taxon>Spermatophyta</taxon>
        <taxon>Magnoliopsida</taxon>
        <taxon>eudicotyledons</taxon>
        <taxon>Gunneridae</taxon>
        <taxon>Pentapetalae</taxon>
        <taxon>asterids</taxon>
        <taxon>Ericales</taxon>
        <taxon>Theaceae</taxon>
        <taxon>Camellia</taxon>
    </lineage>
</organism>
<dbReference type="PANTHER" id="PTHR48062">
    <property type="entry name" value="RECEPTOR-LIKE PROTEIN 14"/>
    <property type="match status" value="1"/>
</dbReference>
<sequence length="128" mass="14767">MFSLKVLTLCRVELNGSLPDEGWFELSNLHELDLNENGFNGTLPSCFGRLTSMQSLDLFSNQFIRNLALPPLISLTTIEYLFISYNHFDIPPSFVLFFNHSKHKVLVGDNNRLSGQIEFQTWIPRFQL</sequence>
<reference evidence="5" key="1">
    <citation type="journal article" date="2020" name="Nat. Commun.">
        <title>Genome assembly of wild tea tree DASZ reveals pedigree and selection history of tea varieties.</title>
        <authorList>
            <person name="Zhang W."/>
            <person name="Zhang Y."/>
            <person name="Qiu H."/>
            <person name="Guo Y."/>
            <person name="Wan H."/>
            <person name="Zhang X."/>
            <person name="Scossa F."/>
            <person name="Alseekh S."/>
            <person name="Zhang Q."/>
            <person name="Wang P."/>
            <person name="Xu L."/>
            <person name="Schmidt M.H."/>
            <person name="Jia X."/>
            <person name="Li D."/>
            <person name="Zhu A."/>
            <person name="Guo F."/>
            <person name="Chen W."/>
            <person name="Ni D."/>
            <person name="Usadel B."/>
            <person name="Fernie A.R."/>
            <person name="Wen W."/>
        </authorList>
    </citation>
    <scope>NUCLEOTIDE SEQUENCE [LARGE SCALE GENOMIC DNA]</scope>
    <source>
        <strain evidence="5">cv. G240</strain>
    </source>
</reference>
<dbReference type="AlphaFoldDB" id="A0A7J7GYV0"/>
<evidence type="ECO:0000313" key="4">
    <source>
        <dbReference type="EMBL" id="KAF5945537.1"/>
    </source>
</evidence>
<comment type="caution">
    <text evidence="4">The sequence shown here is derived from an EMBL/GenBank/DDBJ whole genome shotgun (WGS) entry which is preliminary data.</text>
</comment>
<dbReference type="Gene3D" id="3.80.10.10">
    <property type="entry name" value="Ribonuclease Inhibitor"/>
    <property type="match status" value="1"/>
</dbReference>
<evidence type="ECO:0000256" key="1">
    <source>
        <dbReference type="ARBA" id="ARBA00009592"/>
    </source>
</evidence>
<name>A0A7J7GYV0_CAMSI</name>
<dbReference type="InterPro" id="IPR051502">
    <property type="entry name" value="RLP_Defense_Trigger"/>
</dbReference>
<comment type="similarity">
    <text evidence="1">Belongs to the RLP family.</text>
</comment>
<gene>
    <name evidence="4" type="ORF">HYC85_015765</name>
</gene>
<dbReference type="InterPro" id="IPR001611">
    <property type="entry name" value="Leu-rich_rpt"/>
</dbReference>
<evidence type="ECO:0000256" key="3">
    <source>
        <dbReference type="ARBA" id="ARBA00022737"/>
    </source>
</evidence>
<protein>
    <submittedName>
        <fullName evidence="4">Uncharacterized protein</fullName>
    </submittedName>
</protein>
<dbReference type="SUPFAM" id="SSF52058">
    <property type="entry name" value="L domain-like"/>
    <property type="match status" value="1"/>
</dbReference>
<proteinExistence type="inferred from homology"/>
<dbReference type="EMBL" id="JACBKZ010000007">
    <property type="protein sequence ID" value="KAF5945537.1"/>
    <property type="molecule type" value="Genomic_DNA"/>
</dbReference>
<dbReference type="Pfam" id="PF13855">
    <property type="entry name" value="LRR_8"/>
    <property type="match status" value="1"/>
</dbReference>
<dbReference type="InterPro" id="IPR032675">
    <property type="entry name" value="LRR_dom_sf"/>
</dbReference>
<keyword evidence="5" id="KW-1185">Reference proteome</keyword>
<accession>A0A7J7GYV0</accession>
<evidence type="ECO:0000256" key="2">
    <source>
        <dbReference type="ARBA" id="ARBA00022614"/>
    </source>
</evidence>
<evidence type="ECO:0000313" key="5">
    <source>
        <dbReference type="Proteomes" id="UP000593564"/>
    </source>
</evidence>
<keyword evidence="3" id="KW-0677">Repeat</keyword>
<dbReference type="Proteomes" id="UP000593564">
    <property type="component" value="Unassembled WGS sequence"/>
</dbReference>
<keyword evidence="2" id="KW-0433">Leucine-rich repeat</keyword>